<dbReference type="PRINTS" id="PR00146">
    <property type="entry name" value="DHPICSNTHASE"/>
</dbReference>
<dbReference type="PANTHER" id="PTHR12128:SF72">
    <property type="entry name" value="DIHYDRODIPICOLINATE SYNTHASE"/>
    <property type="match status" value="1"/>
</dbReference>
<reference evidence="4" key="1">
    <citation type="journal article" date="2019" name="Int. J. Syst. Evol. Microbiol.">
        <title>The Global Catalogue of Microorganisms (GCM) 10K type strain sequencing project: providing services to taxonomists for standard genome sequencing and annotation.</title>
        <authorList>
            <consortium name="The Broad Institute Genomics Platform"/>
            <consortium name="The Broad Institute Genome Sequencing Center for Infectious Disease"/>
            <person name="Wu L."/>
            <person name="Ma J."/>
        </authorList>
    </citation>
    <scope>NUCLEOTIDE SEQUENCE [LARGE SCALE GENOMIC DNA]</scope>
    <source>
        <strain evidence="4">CGMCC 1.7693</strain>
    </source>
</reference>
<evidence type="ECO:0000256" key="2">
    <source>
        <dbReference type="PIRNR" id="PIRNR001365"/>
    </source>
</evidence>
<evidence type="ECO:0000313" key="3">
    <source>
        <dbReference type="EMBL" id="GGP07864.1"/>
    </source>
</evidence>
<dbReference type="Pfam" id="PF00701">
    <property type="entry name" value="DHDPS"/>
    <property type="match status" value="1"/>
</dbReference>
<organism evidence="3 4">
    <name type="scientific">Oceanobacillus neutriphilus</name>
    <dbReference type="NCBI Taxonomy" id="531815"/>
    <lineage>
        <taxon>Bacteria</taxon>
        <taxon>Bacillati</taxon>
        <taxon>Bacillota</taxon>
        <taxon>Bacilli</taxon>
        <taxon>Bacillales</taxon>
        <taxon>Bacillaceae</taxon>
        <taxon>Oceanobacillus</taxon>
    </lineage>
</organism>
<dbReference type="Proteomes" id="UP000641206">
    <property type="component" value="Unassembled WGS sequence"/>
</dbReference>
<comment type="caution">
    <text evidence="3">The sequence shown here is derived from an EMBL/GenBank/DDBJ whole genome shotgun (WGS) entry which is preliminary data.</text>
</comment>
<dbReference type="InterPro" id="IPR002220">
    <property type="entry name" value="DapA-like"/>
</dbReference>
<comment type="similarity">
    <text evidence="2">Belongs to the DapA family.</text>
</comment>
<sequence>MSHKDFHGIIPYLISPIDQDTGKVKTDVLTTLTKDLIAKGVHGLSPLGSTGEVHYLSWEQKIEVVQTVIDAAQGQVPVIPGVSAYTTNDAIHQMKHFEKMGADGGVLILNTYYKLSKSEILDFFRTIANAASCPIVLYNNPNFSGVDLTSEIVINLASEPNIKYFKDATGNTGRLLTIMNKVEDNLKIFSASAHIPYSVLEMGGVGWMAGPACIFPKESIYLYDLICSKKWEEALEVQRELWKVNEIFQKYGLAACVKAALEIQGYDVGEPILPLKPLAEDEKSVIRNVITQLKIN</sequence>
<dbReference type="SMART" id="SM01130">
    <property type="entry name" value="DHDPS"/>
    <property type="match status" value="1"/>
</dbReference>
<name>A0ABQ2NPC0_9BACI</name>
<protein>
    <submittedName>
        <fullName evidence="3">Dihydrodipicolinate synthase family protein</fullName>
    </submittedName>
</protein>
<evidence type="ECO:0000313" key="4">
    <source>
        <dbReference type="Proteomes" id="UP000641206"/>
    </source>
</evidence>
<dbReference type="CDD" id="cd00408">
    <property type="entry name" value="DHDPS-like"/>
    <property type="match status" value="1"/>
</dbReference>
<dbReference type="EMBL" id="BMLW01000001">
    <property type="protein sequence ID" value="GGP07864.1"/>
    <property type="molecule type" value="Genomic_DNA"/>
</dbReference>
<dbReference type="RefSeq" id="WP_188732971.1">
    <property type="nucleotide sequence ID" value="NZ_BMLW01000001.1"/>
</dbReference>
<dbReference type="Gene3D" id="3.20.20.70">
    <property type="entry name" value="Aldolase class I"/>
    <property type="match status" value="1"/>
</dbReference>
<dbReference type="PANTHER" id="PTHR12128">
    <property type="entry name" value="DIHYDRODIPICOLINATE SYNTHASE"/>
    <property type="match status" value="1"/>
</dbReference>
<dbReference type="SUPFAM" id="SSF51569">
    <property type="entry name" value="Aldolase"/>
    <property type="match status" value="1"/>
</dbReference>
<dbReference type="InterPro" id="IPR013785">
    <property type="entry name" value="Aldolase_TIM"/>
</dbReference>
<keyword evidence="1 2" id="KW-0456">Lyase</keyword>
<proteinExistence type="inferred from homology"/>
<accession>A0ABQ2NPC0</accession>
<gene>
    <name evidence="3" type="ORF">GCM10011346_05800</name>
</gene>
<dbReference type="PIRSF" id="PIRSF001365">
    <property type="entry name" value="DHDPS"/>
    <property type="match status" value="1"/>
</dbReference>
<evidence type="ECO:0000256" key="1">
    <source>
        <dbReference type="ARBA" id="ARBA00023239"/>
    </source>
</evidence>
<keyword evidence="4" id="KW-1185">Reference proteome</keyword>